<evidence type="ECO:0000256" key="2">
    <source>
        <dbReference type="SAM" id="MobiDB-lite"/>
    </source>
</evidence>
<evidence type="ECO:0000313" key="5">
    <source>
        <dbReference type="Proteomes" id="UP000281553"/>
    </source>
</evidence>
<keyword evidence="1" id="KW-0677">Repeat</keyword>
<reference evidence="4 5" key="1">
    <citation type="submission" date="2018-11" db="EMBL/GenBank/DDBJ databases">
        <authorList>
            <consortium name="Pathogen Informatics"/>
        </authorList>
    </citation>
    <scope>NUCLEOTIDE SEQUENCE [LARGE SCALE GENOMIC DNA]</scope>
</reference>
<evidence type="ECO:0000313" key="4">
    <source>
        <dbReference type="EMBL" id="VDN41004.1"/>
    </source>
</evidence>
<dbReference type="EMBL" id="UYRU01100127">
    <property type="protein sequence ID" value="VDN41004.1"/>
    <property type="molecule type" value="Genomic_DNA"/>
</dbReference>
<dbReference type="Pfam" id="PF23231">
    <property type="entry name" value="HAT_Syf1_CNRKL1_C"/>
    <property type="match status" value="1"/>
</dbReference>
<feature type="domain" description="Pre-mRNA-splicing factor Syf1/CRNKL1-like C-terminal HAT-repeats" evidence="3">
    <location>
        <begin position="1"/>
        <end position="71"/>
    </location>
</feature>
<dbReference type="InterPro" id="IPR055430">
    <property type="entry name" value="HAT_Syf1_CNRKL1_C"/>
</dbReference>
<dbReference type="AlphaFoldDB" id="A0A3P7NEA1"/>
<accession>A0A3P7NEA1</accession>
<feature type="compositionally biased region" description="Acidic residues" evidence="2">
    <location>
        <begin position="144"/>
        <end position="158"/>
    </location>
</feature>
<protein>
    <recommendedName>
        <fullName evidence="3">Pre-mRNA-splicing factor Syf1/CRNKL1-like C-terminal HAT-repeats domain-containing protein</fullName>
    </recommendedName>
</protein>
<keyword evidence="5" id="KW-1185">Reference proteome</keyword>
<dbReference type="Proteomes" id="UP000281553">
    <property type="component" value="Unassembled WGS sequence"/>
</dbReference>
<name>A0A3P7NEA1_DIBLA</name>
<feature type="region of interest" description="Disordered" evidence="2">
    <location>
        <begin position="92"/>
        <end position="186"/>
    </location>
</feature>
<feature type="compositionally biased region" description="Acidic residues" evidence="2">
    <location>
        <begin position="121"/>
        <end position="132"/>
    </location>
</feature>
<evidence type="ECO:0000259" key="3">
    <source>
        <dbReference type="Pfam" id="PF23231"/>
    </source>
</evidence>
<evidence type="ECO:0000256" key="1">
    <source>
        <dbReference type="ARBA" id="ARBA00022737"/>
    </source>
</evidence>
<proteinExistence type="predicted"/>
<organism evidence="4 5">
    <name type="scientific">Dibothriocephalus latus</name>
    <name type="common">Fish tapeworm</name>
    <name type="synonym">Diphyllobothrium latum</name>
    <dbReference type="NCBI Taxonomy" id="60516"/>
    <lineage>
        <taxon>Eukaryota</taxon>
        <taxon>Metazoa</taxon>
        <taxon>Spiralia</taxon>
        <taxon>Lophotrochozoa</taxon>
        <taxon>Platyhelminthes</taxon>
        <taxon>Cestoda</taxon>
        <taxon>Eucestoda</taxon>
        <taxon>Diphyllobothriidea</taxon>
        <taxon>Diphyllobothriidae</taxon>
        <taxon>Dibothriocephalus</taxon>
    </lineage>
</organism>
<dbReference type="OrthoDB" id="10067343at2759"/>
<sequence length="186" mass="20515">MCDPRAEPEFWRIWKEFEVAHGNEDTLREMLRIRRSVQATYNTKVSFMASHLAAEELQPADAMQTVESEVTAEGSVNASGKPMIIFKSAGIRQPDTLPGTTKAPAKAEVSQNPEAINIDLPMEDEEEEEETGQGEGKDTHGEGANEETEVIVENEEGIDGTTSRLLIEKQHVPASVFGSLKNDEDD</sequence>
<gene>
    <name evidence="4" type="ORF">DILT_LOCUS18411</name>
</gene>